<dbReference type="EMBL" id="CP125292">
    <property type="protein sequence ID" value="WHM21446.1"/>
    <property type="molecule type" value="Genomic_DNA"/>
</dbReference>
<gene>
    <name evidence="1" type="ORF">QL281_22205</name>
</gene>
<reference evidence="1" key="1">
    <citation type="submission" date="2023-05" db="EMBL/GenBank/DDBJ databases">
        <title>Complete genome sequence of Bacillus subtilis SRCM117797 isolated from Soybean paste.</title>
        <authorList>
            <person name="Abraha H.B."/>
            <person name="Kim K.-P."/>
            <person name="Ryu M.-S."/>
            <person name="Jeong D.-Y."/>
        </authorList>
    </citation>
    <scope>NUCLEOTIDE SEQUENCE</scope>
    <source>
        <strain evidence="1">SRCM117797</strain>
    </source>
</reference>
<evidence type="ECO:0000313" key="1">
    <source>
        <dbReference type="EMBL" id="WHM21446.1"/>
    </source>
</evidence>
<evidence type="ECO:0000313" key="2">
    <source>
        <dbReference type="Proteomes" id="UP001229422"/>
    </source>
</evidence>
<accession>A0AAQ3EPW3</accession>
<protein>
    <submittedName>
        <fullName evidence="1">Uncharacterized protein</fullName>
    </submittedName>
</protein>
<dbReference type="AlphaFoldDB" id="A0AAQ3EPW3"/>
<dbReference type="Proteomes" id="UP001229422">
    <property type="component" value="Chromosome"/>
</dbReference>
<name>A0AAQ3EPW3_BACIU</name>
<sequence>MEVIRVIKRNLLSNHVDEIIGEYYAAKGYSVHSIERQENGQLIVVTERVAEEKEPAKVDIAFDFVHRRSHRKKYLA</sequence>
<dbReference type="RefSeq" id="WP_072557195.1">
    <property type="nucleotide sequence ID" value="NZ_CP061870.1"/>
</dbReference>
<organism evidence="1 2">
    <name type="scientific">Bacillus subtilis</name>
    <dbReference type="NCBI Taxonomy" id="1423"/>
    <lineage>
        <taxon>Bacteria</taxon>
        <taxon>Bacillati</taxon>
        <taxon>Bacillota</taxon>
        <taxon>Bacilli</taxon>
        <taxon>Bacillales</taxon>
        <taxon>Bacillaceae</taxon>
        <taxon>Bacillus</taxon>
    </lineage>
</organism>
<proteinExistence type="predicted"/>